<dbReference type="Proteomes" id="UP001597525">
    <property type="component" value="Unassembled WGS sequence"/>
</dbReference>
<accession>A0ABW6BKY3</accession>
<dbReference type="EMBL" id="JBHUPB010000012">
    <property type="protein sequence ID" value="MFD2969497.1"/>
    <property type="molecule type" value="Genomic_DNA"/>
</dbReference>
<evidence type="ECO:0000313" key="2">
    <source>
        <dbReference type="Proteomes" id="UP001597525"/>
    </source>
</evidence>
<evidence type="ECO:0000313" key="1">
    <source>
        <dbReference type="EMBL" id="MFD2969497.1"/>
    </source>
</evidence>
<reference evidence="2" key="1">
    <citation type="journal article" date="2019" name="Int. J. Syst. Evol. Microbiol.">
        <title>The Global Catalogue of Microorganisms (GCM) 10K type strain sequencing project: providing services to taxonomists for standard genome sequencing and annotation.</title>
        <authorList>
            <consortium name="The Broad Institute Genomics Platform"/>
            <consortium name="The Broad Institute Genome Sequencing Center for Infectious Disease"/>
            <person name="Wu L."/>
            <person name="Ma J."/>
        </authorList>
    </citation>
    <scope>NUCLEOTIDE SEQUENCE [LARGE SCALE GENOMIC DNA]</scope>
    <source>
        <strain evidence="2">KCTC 22814</strain>
    </source>
</reference>
<comment type="caution">
    <text evidence="1">The sequence shown here is derived from an EMBL/GenBank/DDBJ whole genome shotgun (WGS) entry which is preliminary data.</text>
</comment>
<sequence length="409" mass="47183">MKNSTEVARGKYVFGITPKEPSKALKLNDIVSLKSHPYQIEYSVPKIGAYARFTPPLMIVIEVLNKSTHDTLTGLRDSNQYKCLFYSTTEGKFEKLWFKGEELKFISEIANEDFGVTSPSINEWKKELIGKEVVLQTVDLELGKRKTFQDTVDGRSKVKDSNLLDYLPPVGLIIDLKYEDDHTKHSEKTGKITTQKQGLQAKIKWLNNESGKISEEFVPLVCLKFVTFNDSAVLYSTNKTYFLPLKERNALESNPNLLYKAYPVHLKSITFKHYYYVYSVFNRFSEKSSVFSENFPVTSFLNFDEMLKDGYDLGDQIKIQAFFGKENIESVKGKWYFISYIDKQENHTERIIYIQDFADLGEGKAEPSKGALRCNCLLRGGAIRNFRIEGIKKCVQMPDEFEKIFFERI</sequence>
<name>A0ABW6BKY3_9SPHI</name>
<gene>
    <name evidence="1" type="ORF">ACFS7Y_19035</name>
</gene>
<organism evidence="1 2">
    <name type="scientific">Sphingobacterium bambusae</name>
    <dbReference type="NCBI Taxonomy" id="662858"/>
    <lineage>
        <taxon>Bacteria</taxon>
        <taxon>Pseudomonadati</taxon>
        <taxon>Bacteroidota</taxon>
        <taxon>Sphingobacteriia</taxon>
        <taxon>Sphingobacteriales</taxon>
        <taxon>Sphingobacteriaceae</taxon>
        <taxon>Sphingobacterium</taxon>
    </lineage>
</organism>
<proteinExistence type="predicted"/>
<protein>
    <submittedName>
        <fullName evidence="1">Uncharacterized protein</fullName>
    </submittedName>
</protein>
<keyword evidence="2" id="KW-1185">Reference proteome</keyword>
<dbReference type="RefSeq" id="WP_320182269.1">
    <property type="nucleotide sequence ID" value="NZ_CP138332.1"/>
</dbReference>